<dbReference type="EC" id="2.7.4.6" evidence="3"/>
<dbReference type="InterPro" id="IPR001564">
    <property type="entry name" value="Nucleoside_diP_kinase"/>
</dbReference>
<evidence type="ECO:0000256" key="5">
    <source>
        <dbReference type="ARBA" id="ARBA00022777"/>
    </source>
</evidence>
<dbReference type="SUPFAM" id="SSF54919">
    <property type="entry name" value="Nucleoside diphosphate kinase, NDK"/>
    <property type="match status" value="1"/>
</dbReference>
<organism evidence="7">
    <name type="scientific">marine sediment metagenome</name>
    <dbReference type="NCBI Taxonomy" id="412755"/>
    <lineage>
        <taxon>unclassified sequences</taxon>
        <taxon>metagenomes</taxon>
        <taxon>ecological metagenomes</taxon>
    </lineage>
</organism>
<comment type="cofactor">
    <cofactor evidence="1">
        <name>Mg(2+)</name>
        <dbReference type="ChEBI" id="CHEBI:18420"/>
    </cofactor>
</comment>
<sequence length="85" mass="9806">MRQQQSNPNEQRSLVLIKPDAIQRGLAGEIISRLERRGLKIVAMKMLQMDKTLAQRHYAIHKDKAFFNELVNFITSSPIIALVFQ</sequence>
<dbReference type="PROSITE" id="PS51374">
    <property type="entry name" value="NDPK_LIKE"/>
    <property type="match status" value="1"/>
</dbReference>
<dbReference type="PANTHER" id="PTHR11349">
    <property type="entry name" value="NUCLEOSIDE DIPHOSPHATE KINASE"/>
    <property type="match status" value="1"/>
</dbReference>
<dbReference type="GO" id="GO:0006183">
    <property type="term" value="P:GTP biosynthetic process"/>
    <property type="evidence" value="ECO:0007669"/>
    <property type="project" value="InterPro"/>
</dbReference>
<name>X1MI73_9ZZZZ</name>
<dbReference type="InterPro" id="IPR036850">
    <property type="entry name" value="NDK-like_dom_sf"/>
</dbReference>
<dbReference type="Gene3D" id="3.30.70.141">
    <property type="entry name" value="Nucleoside diphosphate kinase-like domain"/>
    <property type="match status" value="1"/>
</dbReference>
<dbReference type="GO" id="GO:0006241">
    <property type="term" value="P:CTP biosynthetic process"/>
    <property type="evidence" value="ECO:0007669"/>
    <property type="project" value="InterPro"/>
</dbReference>
<dbReference type="GO" id="GO:0004550">
    <property type="term" value="F:nucleoside diphosphate kinase activity"/>
    <property type="evidence" value="ECO:0007669"/>
    <property type="project" value="UniProtKB-EC"/>
</dbReference>
<protein>
    <recommendedName>
        <fullName evidence="3">nucleoside-diphosphate kinase</fullName>
        <ecNumber evidence="3">2.7.4.6</ecNumber>
    </recommendedName>
</protein>
<gene>
    <name evidence="7" type="ORF">S06H3_26821</name>
</gene>
<dbReference type="PRINTS" id="PR01243">
    <property type="entry name" value="NUCDPKINASE"/>
</dbReference>
<feature type="non-terminal residue" evidence="7">
    <location>
        <position position="85"/>
    </location>
</feature>
<keyword evidence="5" id="KW-0418">Kinase</keyword>
<evidence type="ECO:0000256" key="2">
    <source>
        <dbReference type="ARBA" id="ARBA00008142"/>
    </source>
</evidence>
<proteinExistence type="inferred from homology"/>
<comment type="similarity">
    <text evidence="2">Belongs to the NDK family.</text>
</comment>
<evidence type="ECO:0000256" key="4">
    <source>
        <dbReference type="ARBA" id="ARBA00022679"/>
    </source>
</evidence>
<dbReference type="EMBL" id="BARV01015524">
    <property type="protein sequence ID" value="GAI31357.1"/>
    <property type="molecule type" value="Genomic_DNA"/>
</dbReference>
<evidence type="ECO:0000256" key="3">
    <source>
        <dbReference type="ARBA" id="ARBA00012966"/>
    </source>
</evidence>
<dbReference type="Pfam" id="PF00334">
    <property type="entry name" value="NDK"/>
    <property type="match status" value="1"/>
</dbReference>
<feature type="domain" description="Nucleoside diphosphate kinase-like" evidence="6">
    <location>
        <begin position="10"/>
        <end position="85"/>
    </location>
</feature>
<comment type="caution">
    <text evidence="7">The sequence shown here is derived from an EMBL/GenBank/DDBJ whole genome shotgun (WGS) entry which is preliminary data.</text>
</comment>
<accession>X1MI73</accession>
<evidence type="ECO:0000259" key="6">
    <source>
        <dbReference type="SMART" id="SM00562"/>
    </source>
</evidence>
<evidence type="ECO:0000313" key="7">
    <source>
        <dbReference type="EMBL" id="GAI31357.1"/>
    </source>
</evidence>
<dbReference type="AlphaFoldDB" id="X1MI73"/>
<keyword evidence="4" id="KW-0808">Transferase</keyword>
<dbReference type="GO" id="GO:0006228">
    <property type="term" value="P:UTP biosynthetic process"/>
    <property type="evidence" value="ECO:0007669"/>
    <property type="project" value="InterPro"/>
</dbReference>
<dbReference type="InterPro" id="IPR034907">
    <property type="entry name" value="NDK-like_dom"/>
</dbReference>
<evidence type="ECO:0000256" key="1">
    <source>
        <dbReference type="ARBA" id="ARBA00001946"/>
    </source>
</evidence>
<reference evidence="7" key="1">
    <citation type="journal article" date="2014" name="Front. Microbiol.">
        <title>High frequency of phylogenetically diverse reductive dehalogenase-homologous genes in deep subseafloor sedimentary metagenomes.</title>
        <authorList>
            <person name="Kawai M."/>
            <person name="Futagami T."/>
            <person name="Toyoda A."/>
            <person name="Takaki Y."/>
            <person name="Nishi S."/>
            <person name="Hori S."/>
            <person name="Arai W."/>
            <person name="Tsubouchi T."/>
            <person name="Morono Y."/>
            <person name="Uchiyama I."/>
            <person name="Ito T."/>
            <person name="Fujiyama A."/>
            <person name="Inagaki F."/>
            <person name="Takami H."/>
        </authorList>
    </citation>
    <scope>NUCLEOTIDE SEQUENCE</scope>
    <source>
        <strain evidence="7">Expedition CK06-06</strain>
    </source>
</reference>
<dbReference type="SMART" id="SM00562">
    <property type="entry name" value="NDK"/>
    <property type="match status" value="1"/>
</dbReference>